<gene>
    <name evidence="3" type="ORF">PGLA2088_LOCUS6819</name>
</gene>
<comment type="caution">
    <text evidence="3">The sequence shown here is derived from an EMBL/GenBank/DDBJ whole genome shotgun (WGS) entry which is preliminary data.</text>
</comment>
<name>A0A813ID19_POLGL</name>
<feature type="compositionally biased region" description="Basic and acidic residues" evidence="1">
    <location>
        <begin position="29"/>
        <end position="53"/>
    </location>
</feature>
<feature type="transmembrane region" description="Helical" evidence="2">
    <location>
        <begin position="597"/>
        <end position="616"/>
    </location>
</feature>
<feature type="compositionally biased region" description="Acidic residues" evidence="1">
    <location>
        <begin position="18"/>
        <end position="28"/>
    </location>
</feature>
<evidence type="ECO:0000313" key="3">
    <source>
        <dbReference type="EMBL" id="CAE8648735.1"/>
    </source>
</evidence>
<keyword evidence="2" id="KW-1133">Transmembrane helix</keyword>
<feature type="region of interest" description="Disordered" evidence="1">
    <location>
        <begin position="1"/>
        <end position="116"/>
    </location>
</feature>
<feature type="transmembrane region" description="Helical" evidence="2">
    <location>
        <begin position="647"/>
        <end position="669"/>
    </location>
</feature>
<feature type="compositionally biased region" description="Acidic residues" evidence="1">
    <location>
        <begin position="82"/>
        <end position="104"/>
    </location>
</feature>
<proteinExistence type="predicted"/>
<feature type="transmembrane region" description="Helical" evidence="2">
    <location>
        <begin position="816"/>
        <end position="839"/>
    </location>
</feature>
<organism evidence="3 4">
    <name type="scientific">Polarella glacialis</name>
    <name type="common">Dinoflagellate</name>
    <dbReference type="NCBI Taxonomy" id="89957"/>
    <lineage>
        <taxon>Eukaryota</taxon>
        <taxon>Sar</taxon>
        <taxon>Alveolata</taxon>
        <taxon>Dinophyceae</taxon>
        <taxon>Suessiales</taxon>
        <taxon>Suessiaceae</taxon>
        <taxon>Polarella</taxon>
    </lineage>
</organism>
<feature type="transmembrane region" description="Helical" evidence="2">
    <location>
        <begin position="788"/>
        <end position="810"/>
    </location>
</feature>
<feature type="compositionally biased region" description="Polar residues" evidence="1">
    <location>
        <begin position="68"/>
        <end position="78"/>
    </location>
</feature>
<sequence>MDQPAIEPEPEGQKGEWTDEDNADEDDEKDHNQIKDLDTDSETEVSHNEEKLPELQSTIDEEKPAQLKINSMMDSVQSDVDAGSEDEKDSEDEKESSQEECEGELAERLEPEDQVDENIDQELSLRQLEGQKPQGRRFGLMILRSGTFFATLRLRWARGRRRLAASARAAAGAKHPHALARDCDAGELLVSDDDDHRPGGSDMAGGNGDWQVVDGEGVIVAEDSGVECGLSSSRGSVEAKMERMLTWMMAPAVHGIPKLGVLGAEGRAAELLALHGRDVEAAVREVVAGSERTVSALVLNFCLERIPVLGCPTVLLRTTWGNLRSILIVASLYGHDLEAPRVQHEALLCLVPPGDDKDAATSALKEQTASSGLTQPALVAATAQQVARMMIRGALRRATGLQAAVDCFELASLLYSSCGTDDVDEDGFVHVMATPASAARDFFRKKSFASCALLWCSLPLLVLAMISPNLFSAARMAPSLLSSVRSFQEWLRLGGYLGSAPALLLFLAGPCLAWRVFGHRPAVQRRRRGLFGFFAVEKGRWARASELLEEAWPQLVTALVFLLHALLPAISAYSSLSVVFGAVDSLDDSYSWYGWDLLNRVACGGLGLYSFFSVVLHQLHTGYPEAEQPEAAVALRASMRSLLLARAAARVCCFLAAWTYLLLMLDVVAQRLLRWPSFWLNLELQDPQQTPLGLLGPLAWFLGAGVDTHPMQSEKSVAFCLHLVSMVSQQRLVELLARREVLLRLIGAERVMASTICLLFKGVAVACSPSKTANPIAEFLTRVAPPRACCCVIMALLLGISLVLAPRLTVVLGSSISFALGLFAGAYATHAVLSVWYANRADLDSAALRLAMLVPGGVSNQAKGLLRGVLVGARTRAVQMMAMGILQRALRWWAGKKLL</sequence>
<keyword evidence="2" id="KW-0812">Transmembrane</keyword>
<feature type="transmembrane region" description="Helical" evidence="2">
    <location>
        <begin position="689"/>
        <end position="706"/>
    </location>
</feature>
<accession>A0A813ID19</accession>
<evidence type="ECO:0000256" key="1">
    <source>
        <dbReference type="SAM" id="MobiDB-lite"/>
    </source>
</evidence>
<keyword evidence="2" id="KW-0472">Membrane</keyword>
<protein>
    <submittedName>
        <fullName evidence="3">Uncharacterized protein</fullName>
    </submittedName>
</protein>
<reference evidence="3" key="1">
    <citation type="submission" date="2021-02" db="EMBL/GenBank/DDBJ databases">
        <authorList>
            <person name="Dougan E. K."/>
            <person name="Rhodes N."/>
            <person name="Thang M."/>
            <person name="Chan C."/>
        </authorList>
    </citation>
    <scope>NUCLEOTIDE SEQUENCE</scope>
</reference>
<feature type="transmembrane region" description="Helical" evidence="2">
    <location>
        <begin position="555"/>
        <end position="577"/>
    </location>
</feature>
<dbReference type="AlphaFoldDB" id="A0A813ID19"/>
<evidence type="ECO:0000256" key="2">
    <source>
        <dbReference type="SAM" id="Phobius"/>
    </source>
</evidence>
<dbReference type="Proteomes" id="UP000626109">
    <property type="component" value="Unassembled WGS sequence"/>
</dbReference>
<evidence type="ECO:0000313" key="4">
    <source>
        <dbReference type="Proteomes" id="UP000626109"/>
    </source>
</evidence>
<feature type="transmembrane region" description="Helical" evidence="2">
    <location>
        <begin position="493"/>
        <end position="517"/>
    </location>
</feature>
<dbReference type="EMBL" id="CAJNNW010006902">
    <property type="protein sequence ID" value="CAE8648735.1"/>
    <property type="molecule type" value="Genomic_DNA"/>
</dbReference>